<keyword evidence="4" id="KW-1185">Reference proteome</keyword>
<organism evidence="3 4">
    <name type="scientific">Rhodotorula mucilaginosa</name>
    <name type="common">Yeast</name>
    <name type="synonym">Rhodotorula rubra</name>
    <dbReference type="NCBI Taxonomy" id="5537"/>
    <lineage>
        <taxon>Eukaryota</taxon>
        <taxon>Fungi</taxon>
        <taxon>Dikarya</taxon>
        <taxon>Basidiomycota</taxon>
        <taxon>Pucciniomycotina</taxon>
        <taxon>Microbotryomycetes</taxon>
        <taxon>Sporidiobolales</taxon>
        <taxon>Sporidiobolaceae</taxon>
        <taxon>Rhodotorula</taxon>
    </lineage>
</organism>
<accession>A0A9P6VVY9</accession>
<comment type="caution">
    <text evidence="3">The sequence shown here is derived from an EMBL/GenBank/DDBJ whole genome shotgun (WGS) entry which is preliminary data.</text>
</comment>
<keyword evidence="2" id="KW-0812">Transmembrane</keyword>
<dbReference type="Proteomes" id="UP000777482">
    <property type="component" value="Unassembled WGS sequence"/>
</dbReference>
<dbReference type="OrthoDB" id="2526823at2759"/>
<evidence type="ECO:0000313" key="3">
    <source>
        <dbReference type="EMBL" id="KAG0656558.1"/>
    </source>
</evidence>
<gene>
    <name evidence="3" type="ORF">C6P46_007047</name>
</gene>
<proteinExistence type="predicted"/>
<dbReference type="AlphaFoldDB" id="A0A9P6VVY9"/>
<evidence type="ECO:0008006" key="5">
    <source>
        <dbReference type="Google" id="ProtNLM"/>
    </source>
</evidence>
<reference evidence="3 4" key="1">
    <citation type="submission" date="2020-11" db="EMBL/GenBank/DDBJ databases">
        <title>Kefir isolates.</title>
        <authorList>
            <person name="Marcisauskas S."/>
            <person name="Kim Y."/>
            <person name="Blasche S."/>
        </authorList>
    </citation>
    <scope>NUCLEOTIDE SEQUENCE [LARGE SCALE GENOMIC DNA]</scope>
    <source>
        <strain evidence="3 4">KR</strain>
    </source>
</reference>
<evidence type="ECO:0000256" key="1">
    <source>
        <dbReference type="SAM" id="MobiDB-lite"/>
    </source>
</evidence>
<dbReference type="EMBL" id="PUHQ01000095">
    <property type="protein sequence ID" value="KAG0656558.1"/>
    <property type="molecule type" value="Genomic_DNA"/>
</dbReference>
<protein>
    <recommendedName>
        <fullName evidence="5">Proteophosphoglycan ppg4</fullName>
    </recommendedName>
</protein>
<feature type="region of interest" description="Disordered" evidence="1">
    <location>
        <begin position="469"/>
        <end position="492"/>
    </location>
</feature>
<feature type="transmembrane region" description="Helical" evidence="2">
    <location>
        <begin position="107"/>
        <end position="125"/>
    </location>
</feature>
<sequence length="492" mass="53601">MVMRRTGSPTKSTPRRRRPANGGSATSSPSPLRRVDSWHTDNEDDTAEAGERTRATKAIAQSNKHRIPRPTLRSTRRNASDTRPTLHDWARPFLQVSRLARTVLRPILLPLLPYLVCALAIWIGIATLRSYLTSYIAALPATLAAPLSRLLANVPNPRILVPSSRQVYSLIALPSTLFGGWRGGSSSKSPSFELLSASAAQSANERAHHALDVFDNLLRLSSPEGSNSLALEPVAIWELSAAVKYSSALDDRDFLADRLAELGDLSRNVKDDIIGLNAQGINAFSFILNDFARLETLLSSVSTTNKRVSRDDRANFERLLEILFDRISDSLGSLLTSLDKAIPTATLASDSAHRIFKSFEREKSAKTSEWEDLPWPSRLLDAAGSGSKKARLLRKDLELTEASAFAVRNVWKGLDRTRDALKSYQSNVGFYKAGLVGSHLAAHGLSLENEVEGLKGVMAEMRAALDQAKQLGGASGGRPRTQALPSPPAANV</sequence>
<feature type="compositionally biased region" description="Low complexity" evidence="1">
    <location>
        <begin position="1"/>
        <end position="12"/>
    </location>
</feature>
<evidence type="ECO:0000313" key="4">
    <source>
        <dbReference type="Proteomes" id="UP000777482"/>
    </source>
</evidence>
<feature type="region of interest" description="Disordered" evidence="1">
    <location>
        <begin position="1"/>
        <end position="84"/>
    </location>
</feature>
<name>A0A9P6VVY9_RHOMI</name>
<keyword evidence="2" id="KW-1133">Transmembrane helix</keyword>
<evidence type="ECO:0000256" key="2">
    <source>
        <dbReference type="SAM" id="Phobius"/>
    </source>
</evidence>
<keyword evidence="2" id="KW-0472">Membrane</keyword>